<evidence type="ECO:0000313" key="3">
    <source>
        <dbReference type="EMBL" id="OXA45437.1"/>
    </source>
</evidence>
<dbReference type="EMBL" id="LNIX01000018">
    <property type="protein sequence ID" value="OXA45437.1"/>
    <property type="molecule type" value="Genomic_DNA"/>
</dbReference>
<keyword evidence="1" id="KW-1133">Transmembrane helix</keyword>
<feature type="transmembrane region" description="Helical" evidence="1">
    <location>
        <begin position="377"/>
        <end position="398"/>
    </location>
</feature>
<proteinExistence type="predicted"/>
<keyword evidence="1" id="KW-0812">Transmembrane</keyword>
<comment type="caution">
    <text evidence="3">The sequence shown here is derived from an EMBL/GenBank/DDBJ whole genome shotgun (WGS) entry which is preliminary data.</text>
</comment>
<feature type="transmembrane region" description="Helical" evidence="1">
    <location>
        <begin position="310"/>
        <end position="327"/>
    </location>
</feature>
<feature type="transmembrane region" description="Helical" evidence="1">
    <location>
        <begin position="477"/>
        <end position="497"/>
    </location>
</feature>
<name>A0A226DL95_FOLCA</name>
<accession>A0A226DL95</accession>
<protein>
    <submittedName>
        <fullName evidence="3">Uncharacterized protein</fullName>
    </submittedName>
</protein>
<evidence type="ECO:0000256" key="1">
    <source>
        <dbReference type="SAM" id="Phobius"/>
    </source>
</evidence>
<feature type="transmembrane region" description="Helical" evidence="1">
    <location>
        <begin position="662"/>
        <end position="679"/>
    </location>
</feature>
<feature type="transmembrane region" description="Helical" evidence="1">
    <location>
        <begin position="410"/>
        <end position="431"/>
    </location>
</feature>
<keyword evidence="1" id="KW-0472">Membrane</keyword>
<sequence>MTIFFTAMATGGLCVFVLFVRPGGANNFIACFETMFVMEKKLLVCSRKKDQPIPEFPRFWKEDLPHMCIPLWSSCPVGTCLGTGLGAGWHPSRLAPTISYRLIFGMGRHSEIPYRPIQWNYESFIGFKVMGFGAKEYSNPDQRVMGCTKSNPLYAMLRAVYNFELHHGPLVNLVLRIVGGLGVGLGGMIMYSTIGTCFLLCVYCINCLNVWTLFLEPIKGNNGEMKLRGGLVFQNAVKMYNTLKIMTIVESKILREMIVPCTHHILAVSFSSVCFVYFLNELSPHNSGDISLFAVTVSLAMIWMTTLMEVYAICFVAEAAIGSKIWIRQMKRWQGRNKRAVVLLQRSTFHLAYYFELDETTQCLKPVKNRRYKAFQLIWTVAAFLLLPGLSVRCYLLFTAEEGSEDKITIFFTAMTTGALAMSILFASVFIRPGGGNRFKASFETLVVMEKQFLDFLPNAKCGKGAKVTRAVEKCTVMIQLVCIHWFYTAPFLAFLIGCTKSNPIYAMFRAVYNFELYHGILVNLGLRIVGGLGFGVGGMLMFSTMGICFLLWIYSINCLNVWTLFLEPIEESNGEMKLRGGLLFQDSVKMYKTLKIMSIVESEMLREMLMPCTHHIFAVFFSTVSFVYFLKELSPQNPGDISLFAVTVSLAMIWMTTLMEVYAICFVAEAAIGSKVWIRQMKKWHGRDDFNRRILQSLLPNSINIEFIKSLNSIRDGIEMKYFLAYLVRVLDGAITLLMTGGGL</sequence>
<evidence type="ECO:0000256" key="2">
    <source>
        <dbReference type="SAM" id="SignalP"/>
    </source>
</evidence>
<organism evidence="3 4">
    <name type="scientific">Folsomia candida</name>
    <name type="common">Springtail</name>
    <dbReference type="NCBI Taxonomy" id="158441"/>
    <lineage>
        <taxon>Eukaryota</taxon>
        <taxon>Metazoa</taxon>
        <taxon>Ecdysozoa</taxon>
        <taxon>Arthropoda</taxon>
        <taxon>Hexapoda</taxon>
        <taxon>Collembola</taxon>
        <taxon>Entomobryomorpha</taxon>
        <taxon>Isotomoidea</taxon>
        <taxon>Isotomidae</taxon>
        <taxon>Proisotominae</taxon>
        <taxon>Folsomia</taxon>
    </lineage>
</organism>
<feature type="transmembrane region" description="Helical" evidence="1">
    <location>
        <begin position="257"/>
        <end position="279"/>
    </location>
</feature>
<dbReference type="Proteomes" id="UP000198287">
    <property type="component" value="Unassembled WGS sequence"/>
</dbReference>
<evidence type="ECO:0000313" key="4">
    <source>
        <dbReference type="Proteomes" id="UP000198287"/>
    </source>
</evidence>
<keyword evidence="4" id="KW-1185">Reference proteome</keyword>
<feature type="transmembrane region" description="Helical" evidence="1">
    <location>
        <begin position="609"/>
        <end position="631"/>
    </location>
</feature>
<gene>
    <name evidence="3" type="ORF">Fcan01_20043</name>
</gene>
<dbReference type="AlphaFoldDB" id="A0A226DL95"/>
<keyword evidence="2" id="KW-0732">Signal</keyword>
<feature type="chain" id="PRO_5013166699" evidence="2">
    <location>
        <begin position="26"/>
        <end position="745"/>
    </location>
</feature>
<feature type="signal peptide" evidence="2">
    <location>
        <begin position="1"/>
        <end position="25"/>
    </location>
</feature>
<reference evidence="3 4" key="1">
    <citation type="submission" date="2015-12" db="EMBL/GenBank/DDBJ databases">
        <title>The genome of Folsomia candida.</title>
        <authorList>
            <person name="Faddeeva A."/>
            <person name="Derks M.F."/>
            <person name="Anvar Y."/>
            <person name="Smit S."/>
            <person name="Van Straalen N."/>
            <person name="Roelofs D."/>
        </authorList>
    </citation>
    <scope>NUCLEOTIDE SEQUENCE [LARGE SCALE GENOMIC DNA]</scope>
    <source>
        <strain evidence="3 4">VU population</strain>
        <tissue evidence="3">Whole body</tissue>
    </source>
</reference>